<proteinExistence type="predicted"/>
<reference evidence="1" key="1">
    <citation type="journal article" date="2025" name="Int. J. Syst. Evol. Microbiol.">
        <title>Inconstantimicrobium mannanitabidum sp. nov., a novel member of the family Clostridiaceae isolated from anoxic soil under the treatment of reductive soil disinfestation.</title>
        <authorList>
            <person name="Ueki A."/>
            <person name="Tonouchi A."/>
            <person name="Honma S."/>
            <person name="Kaku N."/>
            <person name="Ueki K."/>
        </authorList>
    </citation>
    <scope>NUCLEOTIDE SEQUENCE</scope>
    <source>
        <strain evidence="1">TW13</strain>
    </source>
</reference>
<gene>
    <name evidence="1" type="ORF">rsdtw13_33270</name>
</gene>
<sequence length="228" mass="26006">MKKNKLYFIFVFIVLIISAAYNLMPRVAKSVESKRILASIDRETVDRKDIVNAIGKVSHKNFSIKVDDEEDCDVIVKYKSSITKEQLKNYKVVEVKDDYIVPIAKKEKNIFNIDLNSKSDNYLIASNDVANFVESKVQGAVKVYKQPKDTYKLVKKEDVFNGFVHLVDLSKGQLESVNILNFNGISYTDPKYPLKDKLCVLIKNDGVVSNIDIESIKSSIKLDTEEKR</sequence>
<comment type="caution">
    <text evidence="1">The sequence shown here is derived from an EMBL/GenBank/DDBJ whole genome shotgun (WGS) entry which is preliminary data.</text>
</comment>
<name>A0ACB5RG51_9CLOT</name>
<organism evidence="1 2">
    <name type="scientific">Inconstantimicrobium mannanitabidum</name>
    <dbReference type="NCBI Taxonomy" id="1604901"/>
    <lineage>
        <taxon>Bacteria</taxon>
        <taxon>Bacillati</taxon>
        <taxon>Bacillota</taxon>
        <taxon>Clostridia</taxon>
        <taxon>Eubacteriales</taxon>
        <taxon>Clostridiaceae</taxon>
        <taxon>Inconstantimicrobium</taxon>
    </lineage>
</organism>
<evidence type="ECO:0000313" key="2">
    <source>
        <dbReference type="Proteomes" id="UP001058074"/>
    </source>
</evidence>
<dbReference type="Proteomes" id="UP001058074">
    <property type="component" value="Unassembled WGS sequence"/>
</dbReference>
<protein>
    <submittedName>
        <fullName evidence="1">Uncharacterized protein</fullName>
    </submittedName>
</protein>
<keyword evidence="2" id="KW-1185">Reference proteome</keyword>
<evidence type="ECO:0000313" key="1">
    <source>
        <dbReference type="EMBL" id="GKX68069.1"/>
    </source>
</evidence>
<dbReference type="EMBL" id="BROD01000001">
    <property type="protein sequence ID" value="GKX68069.1"/>
    <property type="molecule type" value="Genomic_DNA"/>
</dbReference>
<accession>A0ACB5RG51</accession>